<dbReference type="PANTHER" id="PTHR37463:SF5">
    <property type="entry name" value="DUF2256 DOMAIN-CONTAINING PROTEIN"/>
    <property type="match status" value="1"/>
</dbReference>
<keyword evidence="3" id="KW-1185">Reference proteome</keyword>
<dbReference type="AlphaFoldDB" id="A0A8T0HYA9"/>
<dbReference type="EMBL" id="CM026425">
    <property type="protein sequence ID" value="KAG0575679.1"/>
    <property type="molecule type" value="Genomic_DNA"/>
</dbReference>
<gene>
    <name evidence="2" type="ORF">KC19_5G022700</name>
</gene>
<comment type="caution">
    <text evidence="2">The sequence shown here is derived from an EMBL/GenBank/DDBJ whole genome shotgun (WGS) entry which is preliminary data.</text>
</comment>
<evidence type="ECO:0000313" key="3">
    <source>
        <dbReference type="Proteomes" id="UP000822688"/>
    </source>
</evidence>
<organism evidence="2 3">
    <name type="scientific">Ceratodon purpureus</name>
    <name type="common">Fire moss</name>
    <name type="synonym">Dicranum purpureum</name>
    <dbReference type="NCBI Taxonomy" id="3225"/>
    <lineage>
        <taxon>Eukaryota</taxon>
        <taxon>Viridiplantae</taxon>
        <taxon>Streptophyta</taxon>
        <taxon>Embryophyta</taxon>
        <taxon>Bryophyta</taxon>
        <taxon>Bryophytina</taxon>
        <taxon>Bryopsida</taxon>
        <taxon>Dicranidae</taxon>
        <taxon>Pseudoditrichales</taxon>
        <taxon>Ditrichaceae</taxon>
        <taxon>Ceratodon</taxon>
    </lineage>
</organism>
<reference evidence="2" key="1">
    <citation type="submission" date="2020-06" db="EMBL/GenBank/DDBJ databases">
        <title>WGS assembly of Ceratodon purpureus strain R40.</title>
        <authorList>
            <person name="Carey S.B."/>
            <person name="Jenkins J."/>
            <person name="Shu S."/>
            <person name="Lovell J.T."/>
            <person name="Sreedasyam A."/>
            <person name="Maumus F."/>
            <person name="Tiley G.P."/>
            <person name="Fernandez-Pozo N."/>
            <person name="Barry K."/>
            <person name="Chen C."/>
            <person name="Wang M."/>
            <person name="Lipzen A."/>
            <person name="Daum C."/>
            <person name="Saski C.A."/>
            <person name="Payton A.C."/>
            <person name="Mcbreen J.C."/>
            <person name="Conrad R.E."/>
            <person name="Kollar L.M."/>
            <person name="Olsson S."/>
            <person name="Huttunen S."/>
            <person name="Landis J.B."/>
            <person name="Wickett N.J."/>
            <person name="Johnson M.G."/>
            <person name="Rensing S.A."/>
            <person name="Grimwood J."/>
            <person name="Schmutz J."/>
            <person name="Mcdaniel S.F."/>
        </authorList>
    </citation>
    <scope>NUCLEOTIDE SEQUENCE</scope>
    <source>
        <strain evidence="2">R40</strain>
    </source>
</reference>
<evidence type="ECO:0000256" key="1">
    <source>
        <dbReference type="SAM" id="MobiDB-lite"/>
    </source>
</evidence>
<dbReference type="Pfam" id="PF10013">
    <property type="entry name" value="DUF2256"/>
    <property type="match status" value="1"/>
</dbReference>
<accession>A0A8T0HYA9</accession>
<dbReference type="InterPro" id="IPR017136">
    <property type="entry name" value="UCP037205"/>
</dbReference>
<sequence>MPRGVKKENLPSKICEVCKRPFTWRKVWERCWDDVKTCSDRCKAERKKQSKAKKEESSSNAKETSAENVSQVVNNGIWQDRRLSVAGMPDLQIPVHHFLLFSLCPHRFMASHKMQCP</sequence>
<protein>
    <recommendedName>
        <fullName evidence="4">DUF2256 domain-containing protein</fullName>
    </recommendedName>
</protein>
<evidence type="ECO:0008006" key="4">
    <source>
        <dbReference type="Google" id="ProtNLM"/>
    </source>
</evidence>
<proteinExistence type="predicted"/>
<dbReference type="PANTHER" id="PTHR37463">
    <property type="entry name" value="GSL3115 PROTEIN"/>
    <property type="match status" value="1"/>
</dbReference>
<evidence type="ECO:0000313" key="2">
    <source>
        <dbReference type="EMBL" id="KAG0575679.1"/>
    </source>
</evidence>
<name>A0A8T0HYA9_CERPU</name>
<feature type="region of interest" description="Disordered" evidence="1">
    <location>
        <begin position="46"/>
        <end position="68"/>
    </location>
</feature>
<feature type="compositionally biased region" description="Low complexity" evidence="1">
    <location>
        <begin position="58"/>
        <end position="67"/>
    </location>
</feature>
<dbReference type="Proteomes" id="UP000822688">
    <property type="component" value="Chromosome 5"/>
</dbReference>